<dbReference type="PANTHER" id="PTHR20854:SF4">
    <property type="entry name" value="INOSITOL-1-MONOPHOSPHATASE-RELATED"/>
    <property type="match status" value="1"/>
</dbReference>
<evidence type="ECO:0000256" key="1">
    <source>
        <dbReference type="ARBA" id="ARBA00001033"/>
    </source>
</evidence>
<dbReference type="AlphaFoldDB" id="A0A9D1VBE5"/>
<feature type="binding site" evidence="7">
    <location>
        <position position="91"/>
    </location>
    <ligand>
        <name>Mg(2+)</name>
        <dbReference type="ChEBI" id="CHEBI:18420"/>
        <label>1</label>
        <note>catalytic</note>
    </ligand>
</feature>
<dbReference type="InterPro" id="IPR000760">
    <property type="entry name" value="Inositol_monophosphatase-like"/>
</dbReference>
<name>A0A9D1VBE5_9BACT</name>
<keyword evidence="5 8" id="KW-0378">Hydrolase</keyword>
<feature type="binding site" evidence="7">
    <location>
        <position position="75"/>
    </location>
    <ligand>
        <name>Mg(2+)</name>
        <dbReference type="ChEBI" id="CHEBI:18420"/>
        <label>1</label>
        <note>catalytic</note>
    </ligand>
</feature>
<keyword evidence="6 7" id="KW-0460">Magnesium</keyword>
<evidence type="ECO:0000256" key="2">
    <source>
        <dbReference type="ARBA" id="ARBA00001946"/>
    </source>
</evidence>
<dbReference type="InterPro" id="IPR020583">
    <property type="entry name" value="Inositol_monoP_metal-BS"/>
</dbReference>
<dbReference type="CDD" id="cd01639">
    <property type="entry name" value="IMPase"/>
    <property type="match status" value="1"/>
</dbReference>
<evidence type="ECO:0000313" key="10">
    <source>
        <dbReference type="Proteomes" id="UP000823964"/>
    </source>
</evidence>
<evidence type="ECO:0000256" key="6">
    <source>
        <dbReference type="ARBA" id="ARBA00022842"/>
    </source>
</evidence>
<dbReference type="Proteomes" id="UP000823964">
    <property type="component" value="Unassembled WGS sequence"/>
</dbReference>
<dbReference type="PROSITE" id="PS00629">
    <property type="entry name" value="IMP_1"/>
    <property type="match status" value="1"/>
</dbReference>
<dbReference type="Pfam" id="PF00459">
    <property type="entry name" value="Inositol_P"/>
    <property type="match status" value="1"/>
</dbReference>
<accession>A0A9D1VBE5</accession>
<dbReference type="SUPFAM" id="SSF56655">
    <property type="entry name" value="Carbohydrate phosphatase"/>
    <property type="match status" value="1"/>
</dbReference>
<proteinExistence type="inferred from homology"/>
<evidence type="ECO:0000256" key="5">
    <source>
        <dbReference type="ARBA" id="ARBA00022801"/>
    </source>
</evidence>
<dbReference type="GO" id="GO:0046872">
    <property type="term" value="F:metal ion binding"/>
    <property type="evidence" value="ECO:0007669"/>
    <property type="project" value="UniProtKB-KW"/>
</dbReference>
<dbReference type="GO" id="GO:0006020">
    <property type="term" value="P:inositol metabolic process"/>
    <property type="evidence" value="ECO:0007669"/>
    <property type="project" value="TreeGrafter"/>
</dbReference>
<evidence type="ECO:0000256" key="3">
    <source>
        <dbReference type="ARBA" id="ARBA00009759"/>
    </source>
</evidence>
<evidence type="ECO:0000256" key="4">
    <source>
        <dbReference type="ARBA" id="ARBA00022723"/>
    </source>
</evidence>
<feature type="binding site" evidence="7">
    <location>
        <position position="218"/>
    </location>
    <ligand>
        <name>Mg(2+)</name>
        <dbReference type="ChEBI" id="CHEBI:18420"/>
        <label>1</label>
        <note>catalytic</note>
    </ligand>
</feature>
<dbReference type="InterPro" id="IPR020550">
    <property type="entry name" value="Inositol_monophosphatase_CS"/>
</dbReference>
<comment type="catalytic activity">
    <reaction evidence="1 8">
        <text>a myo-inositol phosphate + H2O = myo-inositol + phosphate</text>
        <dbReference type="Rhea" id="RHEA:24056"/>
        <dbReference type="ChEBI" id="CHEBI:15377"/>
        <dbReference type="ChEBI" id="CHEBI:17268"/>
        <dbReference type="ChEBI" id="CHEBI:43474"/>
        <dbReference type="ChEBI" id="CHEBI:84139"/>
        <dbReference type="EC" id="3.1.3.25"/>
    </reaction>
</comment>
<organism evidence="9 10">
    <name type="scientific">Candidatus Akkermansia intestinigallinarum</name>
    <dbReference type="NCBI Taxonomy" id="2838431"/>
    <lineage>
        <taxon>Bacteria</taxon>
        <taxon>Pseudomonadati</taxon>
        <taxon>Verrucomicrobiota</taxon>
        <taxon>Verrucomicrobiia</taxon>
        <taxon>Verrucomicrobiales</taxon>
        <taxon>Akkermansiaceae</taxon>
        <taxon>Akkermansia</taxon>
    </lineage>
</organism>
<reference evidence="9" key="2">
    <citation type="submission" date="2021-04" db="EMBL/GenBank/DDBJ databases">
        <authorList>
            <person name="Gilroy R."/>
        </authorList>
    </citation>
    <scope>NUCLEOTIDE SEQUENCE</scope>
    <source>
        <strain evidence="9">14975</strain>
    </source>
</reference>
<dbReference type="PANTHER" id="PTHR20854">
    <property type="entry name" value="INOSITOL MONOPHOSPHATASE"/>
    <property type="match status" value="1"/>
</dbReference>
<comment type="similarity">
    <text evidence="3 8">Belongs to the inositol monophosphatase superfamily.</text>
</comment>
<dbReference type="InterPro" id="IPR033942">
    <property type="entry name" value="IMPase"/>
</dbReference>
<dbReference type="Gene3D" id="3.30.540.10">
    <property type="entry name" value="Fructose-1,6-Bisphosphatase, subunit A, domain 1"/>
    <property type="match status" value="1"/>
</dbReference>
<dbReference type="EMBL" id="DXFQ01000061">
    <property type="protein sequence ID" value="HIX19739.1"/>
    <property type="molecule type" value="Genomic_DNA"/>
</dbReference>
<dbReference type="PRINTS" id="PR00377">
    <property type="entry name" value="IMPHPHTASES"/>
</dbReference>
<protein>
    <recommendedName>
        <fullName evidence="8">Inositol-1-monophosphatase</fullName>
        <ecNumber evidence="8">3.1.3.25</ecNumber>
    </recommendedName>
</protein>
<dbReference type="PROSITE" id="PS00630">
    <property type="entry name" value="IMP_2"/>
    <property type="match status" value="1"/>
</dbReference>
<evidence type="ECO:0000256" key="7">
    <source>
        <dbReference type="PIRSR" id="PIRSR600760-2"/>
    </source>
</evidence>
<dbReference type="FunFam" id="3.30.540.10:FF:000003">
    <property type="entry name" value="Inositol-1-monophosphatase"/>
    <property type="match status" value="1"/>
</dbReference>
<dbReference type="GO" id="GO:0007165">
    <property type="term" value="P:signal transduction"/>
    <property type="evidence" value="ECO:0007669"/>
    <property type="project" value="TreeGrafter"/>
</dbReference>
<dbReference type="GO" id="GO:0046854">
    <property type="term" value="P:phosphatidylinositol phosphate biosynthetic process"/>
    <property type="evidence" value="ECO:0007669"/>
    <property type="project" value="InterPro"/>
</dbReference>
<sequence>MTLREQQPAEREQQLAAAEAAARRAGAFLREAFHGNKTVDESLAHDIKLRLDKETQALIVAELSAAYPGIAVLGEEGNSGPSDAEERWIIDPIDGTVNYFYGLPLFCVCIALESRGKTVLGCVYDPMQDECYTALAGQQALCNGQPIHVSSRRAMAEAVIFAGHGTHDGSGEAGIRRFAYLSSRVRKMRILGSAALSLCYIAAGRMDAYVESRISLWDFAAARVILEAAGGVLEFAPSAPGATSGAVVAWNGLLPLRETLAECSLSADPAAPVSPTEP</sequence>
<gene>
    <name evidence="9" type="ORF">H9862_03950</name>
</gene>
<dbReference type="Gene3D" id="3.40.190.80">
    <property type="match status" value="1"/>
</dbReference>
<comment type="cofactor">
    <cofactor evidence="2 7 8">
        <name>Mg(2+)</name>
        <dbReference type="ChEBI" id="CHEBI:18420"/>
    </cofactor>
</comment>
<dbReference type="EC" id="3.1.3.25" evidence="8"/>
<evidence type="ECO:0000313" key="9">
    <source>
        <dbReference type="EMBL" id="HIX19739.1"/>
    </source>
</evidence>
<reference evidence="9" key="1">
    <citation type="journal article" date="2021" name="PeerJ">
        <title>Extensive microbial diversity within the chicken gut microbiome revealed by metagenomics and culture.</title>
        <authorList>
            <person name="Gilroy R."/>
            <person name="Ravi A."/>
            <person name="Getino M."/>
            <person name="Pursley I."/>
            <person name="Horton D.L."/>
            <person name="Alikhan N.F."/>
            <person name="Baker D."/>
            <person name="Gharbi K."/>
            <person name="Hall N."/>
            <person name="Watson M."/>
            <person name="Adriaenssens E.M."/>
            <person name="Foster-Nyarko E."/>
            <person name="Jarju S."/>
            <person name="Secka A."/>
            <person name="Antonio M."/>
            <person name="Oren A."/>
            <person name="Chaudhuri R.R."/>
            <person name="La Ragione R."/>
            <person name="Hildebrand F."/>
            <person name="Pallen M.J."/>
        </authorList>
    </citation>
    <scope>NUCLEOTIDE SEQUENCE</scope>
    <source>
        <strain evidence="9">14975</strain>
    </source>
</reference>
<keyword evidence="4 7" id="KW-0479">Metal-binding</keyword>
<evidence type="ECO:0000256" key="8">
    <source>
        <dbReference type="RuleBase" id="RU364068"/>
    </source>
</evidence>
<comment type="caution">
    <text evidence="9">The sequence shown here is derived from an EMBL/GenBank/DDBJ whole genome shotgun (WGS) entry which is preliminary data.</text>
</comment>
<feature type="binding site" evidence="7">
    <location>
        <position position="94"/>
    </location>
    <ligand>
        <name>Mg(2+)</name>
        <dbReference type="ChEBI" id="CHEBI:18420"/>
        <label>1</label>
        <note>catalytic</note>
    </ligand>
</feature>
<feature type="binding site" evidence="7">
    <location>
        <position position="93"/>
    </location>
    <ligand>
        <name>Mg(2+)</name>
        <dbReference type="ChEBI" id="CHEBI:18420"/>
        <label>2</label>
    </ligand>
</feature>
<dbReference type="GO" id="GO:0008934">
    <property type="term" value="F:inositol monophosphate 1-phosphatase activity"/>
    <property type="evidence" value="ECO:0007669"/>
    <property type="project" value="InterPro"/>
</dbReference>